<dbReference type="Proteomes" id="UP000008680">
    <property type="component" value="Chromosome"/>
</dbReference>
<dbReference type="AlphaFoldDB" id="D3DZZ6"/>
<dbReference type="Pfam" id="PF03412">
    <property type="entry name" value="Peptidase_C39"/>
    <property type="match status" value="1"/>
</dbReference>
<dbReference type="PDB" id="8Z4N">
    <property type="method" value="X-ray"/>
    <property type="resolution" value="1.77 A"/>
    <property type="chains" value="A/B/C/D=1-228"/>
</dbReference>
<feature type="domain" description="Peptidase C39" evidence="1">
    <location>
        <begin position="83"/>
        <end position="204"/>
    </location>
</feature>
<name>D3DZZ6_METRM</name>
<keyword evidence="3" id="KW-1185">Reference proteome</keyword>
<keyword evidence="4 5" id="KW-0002">3D-structure</keyword>
<reference evidence="2 3" key="1">
    <citation type="journal article" date="2010" name="PLoS ONE">
        <title>The genome sequence of the rumen methanogen Methanobrevibacter ruminantium reveals new possibilities for controlling ruminant methane emissions.</title>
        <authorList>
            <person name="Leahy S.C."/>
            <person name="Kelly W.J."/>
            <person name="Altermann E."/>
            <person name="Ronimus R.S."/>
            <person name="Yeoman C.J."/>
            <person name="Pacheco D.M."/>
            <person name="Li D."/>
            <person name="Kong Z."/>
            <person name="McTavish S."/>
            <person name="Sang C."/>
            <person name="Lambie S.C."/>
            <person name="Janssen P.H."/>
            <person name="Dey D."/>
            <person name="Attwood G.T."/>
        </authorList>
    </citation>
    <scope>NUCLEOTIDE SEQUENCE [LARGE SCALE GENOMIC DNA]</scope>
    <source>
        <strain evidence="3">ATCC 35063 / DSM 1093 / JCM 13430 / OCM 146 / M1</strain>
    </source>
</reference>
<accession>D3DZZ6</accession>
<dbReference type="GO" id="GO:0005524">
    <property type="term" value="F:ATP binding"/>
    <property type="evidence" value="ECO:0007669"/>
    <property type="project" value="InterPro"/>
</dbReference>
<dbReference type="PDB" id="8Z4H">
    <property type="method" value="X-ray"/>
    <property type="resolution" value="1.79 A"/>
    <property type="chains" value="A/B/C/D=1-228"/>
</dbReference>
<proteinExistence type="evidence at protein level"/>
<dbReference type="GO" id="GO:0016020">
    <property type="term" value="C:membrane"/>
    <property type="evidence" value="ECO:0007669"/>
    <property type="project" value="InterPro"/>
</dbReference>
<evidence type="ECO:0007829" key="5">
    <source>
        <dbReference type="PDB" id="8Z4N"/>
    </source>
</evidence>
<feature type="disulfide bond" evidence="4 5">
    <location>
        <begin position="171"/>
        <end position="210"/>
    </location>
</feature>
<dbReference type="KEGG" id="mru:mru_0320"/>
<dbReference type="SMR" id="D3DZZ6"/>
<dbReference type="EMBL" id="CP001719">
    <property type="protein sequence ID" value="ADC46172.1"/>
    <property type="molecule type" value="Genomic_DNA"/>
</dbReference>
<evidence type="ECO:0007829" key="4">
    <source>
        <dbReference type="PDB" id="8Z4H"/>
    </source>
</evidence>
<dbReference type="GO" id="GO:0006508">
    <property type="term" value="P:proteolysis"/>
    <property type="evidence" value="ECO:0007669"/>
    <property type="project" value="InterPro"/>
</dbReference>
<gene>
    <name evidence="2" type="primary">peiR</name>
    <name evidence="2" type="ordered locus">mru_0320</name>
</gene>
<reference evidence="5" key="2">
    <citation type="submission" date="2024-04" db="PDB data bank">
        <title>Pseudomurein Endoisopeptidase PeiR-C90A.</title>
        <authorList>
            <person name="Guo L.Z."/>
            <person name="Wang S.X."/>
            <person name="Bai L.p."/>
        </authorList>
    </citation>
    <scope>X-RAY CRYSTALLOGRAPHY (1.77 ANGSTROMS)</scope>
    <scope>DISULFIDE BONDS</scope>
</reference>
<organism evidence="2 3">
    <name type="scientific">Methanobrevibacter ruminantium (strain ATCC 35063 / DSM 1093 / JCM 13430 / OCM 146 / M1)</name>
    <name type="common">Methanobacterium ruminantium</name>
    <dbReference type="NCBI Taxonomy" id="634498"/>
    <lineage>
        <taxon>Archaea</taxon>
        <taxon>Methanobacteriati</taxon>
        <taxon>Methanobacteriota</taxon>
        <taxon>Methanomada group</taxon>
        <taxon>Methanobacteria</taxon>
        <taxon>Methanobacteriales</taxon>
        <taxon>Methanobacteriaceae</taxon>
        <taxon>Methanobrevibacter</taxon>
    </lineage>
</organism>
<protein>
    <submittedName>
        <fullName evidence="2">Endoisopeptidase PeiR</fullName>
    </submittedName>
</protein>
<dbReference type="Gene3D" id="3.90.70.10">
    <property type="entry name" value="Cysteine proteinases"/>
    <property type="match status" value="1"/>
</dbReference>
<reference evidence="4" key="3">
    <citation type="submission" date="2024-04" db="PDB data bank">
        <title>Pseudomurein Endoisopeptidase PeiR.</title>
        <authorList>
            <person name="Guo L.Z."/>
            <person name="Wang S.X."/>
            <person name="Bai L.p."/>
        </authorList>
    </citation>
    <scope>X-RAY CRYSTALLOGRAPHY (1.79 ANGSTROMS)</scope>
    <scope>DISULFIDE BONDS</scope>
</reference>
<dbReference type="eggNOG" id="arCOG03944">
    <property type="taxonomic scope" value="Archaea"/>
</dbReference>
<dbReference type="STRING" id="634498.mru_0320"/>
<dbReference type="HOGENOM" id="CLU_1212614_0_0_2"/>
<sequence>MVRFSRDMLQDGAKRMFKWLRKGEGLPNYLIMYDMDRNKEYKLVPKEYAGLYESRNIFWIKNGREPNYVTLTSVARNPLVMDYQNTNYTCCPTSLSLASQMLYHYKSESECAKALGTSKGSGTSPAQLIANAPKLGFKIIPIKRDSKEVKKYLKKGFPVICHWQVNQSRNCKGDYTGNFGHYGLIWDMTSTHYVVADPAKGVNRKYKFSCLDNANKGYRQNYYVVCPA</sequence>
<evidence type="ECO:0000259" key="1">
    <source>
        <dbReference type="Pfam" id="PF03412"/>
    </source>
</evidence>
<dbReference type="InterPro" id="IPR005074">
    <property type="entry name" value="Peptidase_C39"/>
</dbReference>
<evidence type="ECO:0000313" key="3">
    <source>
        <dbReference type="Proteomes" id="UP000008680"/>
    </source>
</evidence>
<dbReference type="PATRIC" id="fig|634498.28.peg.324"/>
<evidence type="ECO:0000313" key="2">
    <source>
        <dbReference type="EMBL" id="ADC46172.1"/>
    </source>
</evidence>
<dbReference type="GO" id="GO:0008233">
    <property type="term" value="F:peptidase activity"/>
    <property type="evidence" value="ECO:0007669"/>
    <property type="project" value="InterPro"/>
</dbReference>